<accession>A0A8S4S2S2</accession>
<name>A0A8S4S2S2_9NEOP</name>
<comment type="caution">
    <text evidence="2">The sequence shown here is derived from an EMBL/GenBank/DDBJ whole genome shotgun (WGS) entry which is preliminary data.</text>
</comment>
<feature type="non-terminal residue" evidence="2">
    <location>
        <position position="1"/>
    </location>
</feature>
<evidence type="ECO:0000256" key="1">
    <source>
        <dbReference type="SAM" id="MobiDB-lite"/>
    </source>
</evidence>
<sequence length="33" mass="3637">ERKEKKTAGKPAGGPVEEKPITKKYGVPIFKKP</sequence>
<protein>
    <submittedName>
        <fullName evidence="2">Jg23886 protein</fullName>
    </submittedName>
</protein>
<reference evidence="2" key="1">
    <citation type="submission" date="2022-03" db="EMBL/GenBank/DDBJ databases">
        <authorList>
            <person name="Lindestad O."/>
        </authorList>
    </citation>
    <scope>NUCLEOTIDE SEQUENCE</scope>
</reference>
<dbReference type="AlphaFoldDB" id="A0A8S4S2S2"/>
<gene>
    <name evidence="2" type="primary">jg23886</name>
    <name evidence="2" type="ORF">PAEG_LOCUS21484</name>
</gene>
<feature type="region of interest" description="Disordered" evidence="1">
    <location>
        <begin position="1"/>
        <end position="33"/>
    </location>
</feature>
<evidence type="ECO:0000313" key="3">
    <source>
        <dbReference type="Proteomes" id="UP000838756"/>
    </source>
</evidence>
<keyword evidence="3" id="KW-1185">Reference proteome</keyword>
<dbReference type="Proteomes" id="UP000838756">
    <property type="component" value="Unassembled WGS sequence"/>
</dbReference>
<evidence type="ECO:0000313" key="2">
    <source>
        <dbReference type="EMBL" id="CAH2247013.1"/>
    </source>
</evidence>
<dbReference type="EMBL" id="CAKXAJ010025951">
    <property type="protein sequence ID" value="CAH2247013.1"/>
    <property type="molecule type" value="Genomic_DNA"/>
</dbReference>
<organism evidence="2 3">
    <name type="scientific">Pararge aegeria aegeria</name>
    <dbReference type="NCBI Taxonomy" id="348720"/>
    <lineage>
        <taxon>Eukaryota</taxon>
        <taxon>Metazoa</taxon>
        <taxon>Ecdysozoa</taxon>
        <taxon>Arthropoda</taxon>
        <taxon>Hexapoda</taxon>
        <taxon>Insecta</taxon>
        <taxon>Pterygota</taxon>
        <taxon>Neoptera</taxon>
        <taxon>Endopterygota</taxon>
        <taxon>Lepidoptera</taxon>
        <taxon>Glossata</taxon>
        <taxon>Ditrysia</taxon>
        <taxon>Papilionoidea</taxon>
        <taxon>Nymphalidae</taxon>
        <taxon>Satyrinae</taxon>
        <taxon>Satyrini</taxon>
        <taxon>Parargina</taxon>
        <taxon>Pararge</taxon>
    </lineage>
</organism>
<proteinExistence type="predicted"/>